<dbReference type="EnsemblPlants" id="MELO3C000474.2.1">
    <property type="protein sequence ID" value="MELO3C000474.2.1"/>
    <property type="gene ID" value="MELO3C000474.2"/>
</dbReference>
<name>A0A9I9CCF4_CUCME</name>
<sequence>MRSNPCKSFIHQTWRFRSSFNFQISLQDRDRRGLNW</sequence>
<dbReference type="Gramene" id="MELO3C000474.2.1">
    <property type="protein sequence ID" value="MELO3C000474.2.1"/>
    <property type="gene ID" value="MELO3C000474.2"/>
</dbReference>
<protein>
    <submittedName>
        <fullName evidence="1">Uncharacterized protein</fullName>
    </submittedName>
</protein>
<dbReference type="AlphaFoldDB" id="A0A9I9CCF4"/>
<evidence type="ECO:0000313" key="1">
    <source>
        <dbReference type="EnsemblPlants" id="MELO3C000474.2.1"/>
    </source>
</evidence>
<accession>A0A9I9CCF4</accession>
<organism evidence="1">
    <name type="scientific">Cucumis melo</name>
    <name type="common">Muskmelon</name>
    <dbReference type="NCBI Taxonomy" id="3656"/>
    <lineage>
        <taxon>Eukaryota</taxon>
        <taxon>Viridiplantae</taxon>
        <taxon>Streptophyta</taxon>
        <taxon>Embryophyta</taxon>
        <taxon>Tracheophyta</taxon>
        <taxon>Spermatophyta</taxon>
        <taxon>Magnoliopsida</taxon>
        <taxon>eudicotyledons</taxon>
        <taxon>Gunneridae</taxon>
        <taxon>Pentapetalae</taxon>
        <taxon>rosids</taxon>
        <taxon>fabids</taxon>
        <taxon>Cucurbitales</taxon>
        <taxon>Cucurbitaceae</taxon>
        <taxon>Benincaseae</taxon>
        <taxon>Cucumis</taxon>
    </lineage>
</organism>
<reference evidence="1" key="1">
    <citation type="submission" date="2023-03" db="UniProtKB">
        <authorList>
            <consortium name="EnsemblPlants"/>
        </authorList>
    </citation>
    <scope>IDENTIFICATION</scope>
</reference>
<proteinExistence type="predicted"/>